<gene>
    <name evidence="2" type="ORF">SE17_26375</name>
</gene>
<dbReference type="PANTHER" id="PTHR36558">
    <property type="entry name" value="GLR1098 PROTEIN"/>
    <property type="match status" value="1"/>
</dbReference>
<dbReference type="EMBL" id="LJCR01001338">
    <property type="protein sequence ID" value="KPV50537.1"/>
    <property type="molecule type" value="Genomic_DNA"/>
</dbReference>
<dbReference type="InterPro" id="IPR011335">
    <property type="entry name" value="Restrct_endonuc-II-like"/>
</dbReference>
<evidence type="ECO:0000259" key="1">
    <source>
        <dbReference type="Pfam" id="PF05685"/>
    </source>
</evidence>
<dbReference type="PATRIC" id="fig|186479.3.peg.1436"/>
<keyword evidence="3" id="KW-1185">Reference proteome</keyword>
<accession>A0A0P9F236</accession>
<dbReference type="InterPro" id="IPR012296">
    <property type="entry name" value="Nuclease_put_TT1808"/>
</dbReference>
<evidence type="ECO:0000313" key="2">
    <source>
        <dbReference type="EMBL" id="KPV50537.1"/>
    </source>
</evidence>
<dbReference type="Proteomes" id="UP000050509">
    <property type="component" value="Unassembled WGS sequence"/>
</dbReference>
<reference evidence="2 3" key="1">
    <citation type="submission" date="2015-09" db="EMBL/GenBank/DDBJ databases">
        <title>Draft genome sequence of Kouleothrix aurantiaca JCM 19913.</title>
        <authorList>
            <person name="Hemp J."/>
        </authorList>
    </citation>
    <scope>NUCLEOTIDE SEQUENCE [LARGE SCALE GENOMIC DNA]</scope>
    <source>
        <strain evidence="2 3">COM-B</strain>
    </source>
</reference>
<sequence>MSVQPLQHWTPAAYLAFERSQPEKHEFADGRVLLQAGGSRNHALIGTNITSSLHQQLRARPWTVYGSDMRVSLPQARRYVYPDITVVCGAAQFEDAFDDTLANPTVIIEILSPSTERYDRGKKFQAYQTLESFQEYLLIAQDAMAVEHFVRRSDKLWTFNSLTDEAASITLASIECVLRLEEIYEKVALPTAPDISS</sequence>
<dbReference type="InterPro" id="IPR008538">
    <property type="entry name" value="Uma2"/>
</dbReference>
<dbReference type="AlphaFoldDB" id="A0A0P9F236"/>
<dbReference type="SUPFAM" id="SSF52980">
    <property type="entry name" value="Restriction endonuclease-like"/>
    <property type="match status" value="1"/>
</dbReference>
<dbReference type="PANTHER" id="PTHR36558:SF1">
    <property type="entry name" value="RESTRICTION ENDONUCLEASE DOMAIN-CONTAINING PROTEIN-RELATED"/>
    <property type="match status" value="1"/>
</dbReference>
<dbReference type="CDD" id="cd06260">
    <property type="entry name" value="DUF820-like"/>
    <property type="match status" value="1"/>
</dbReference>
<name>A0A0P9F236_9CHLR</name>
<dbReference type="Pfam" id="PF05685">
    <property type="entry name" value="Uma2"/>
    <property type="match status" value="1"/>
</dbReference>
<dbReference type="Gene3D" id="3.90.1570.10">
    <property type="entry name" value="tt1808, chain A"/>
    <property type="match status" value="1"/>
</dbReference>
<proteinExistence type="predicted"/>
<evidence type="ECO:0000313" key="3">
    <source>
        <dbReference type="Proteomes" id="UP000050509"/>
    </source>
</evidence>
<feature type="domain" description="Putative restriction endonuclease" evidence="1">
    <location>
        <begin position="13"/>
        <end position="170"/>
    </location>
</feature>
<organism evidence="2 3">
    <name type="scientific">Kouleothrix aurantiaca</name>
    <dbReference type="NCBI Taxonomy" id="186479"/>
    <lineage>
        <taxon>Bacteria</taxon>
        <taxon>Bacillati</taxon>
        <taxon>Chloroflexota</taxon>
        <taxon>Chloroflexia</taxon>
        <taxon>Chloroflexales</taxon>
        <taxon>Roseiflexineae</taxon>
        <taxon>Roseiflexaceae</taxon>
        <taxon>Kouleothrix</taxon>
    </lineage>
</organism>
<comment type="caution">
    <text evidence="2">The sequence shown here is derived from an EMBL/GenBank/DDBJ whole genome shotgun (WGS) entry which is preliminary data.</text>
</comment>
<protein>
    <recommendedName>
        <fullName evidence="1">Putative restriction endonuclease domain-containing protein</fullName>
    </recommendedName>
</protein>